<proteinExistence type="inferred from homology"/>
<dbReference type="GO" id="GO:0005634">
    <property type="term" value="C:nucleus"/>
    <property type="evidence" value="ECO:0007669"/>
    <property type="project" value="UniProtKB-SubCell"/>
</dbReference>
<dbReference type="Gene3D" id="3.30.200.20">
    <property type="entry name" value="Phosphorylase Kinase, domain 1"/>
    <property type="match status" value="1"/>
</dbReference>
<dbReference type="InterPro" id="IPR011009">
    <property type="entry name" value="Kinase-like_dom_sf"/>
</dbReference>
<dbReference type="PRINTS" id="PR00367">
    <property type="entry name" value="ETHRSPELEMNT"/>
</dbReference>
<evidence type="ECO:0000256" key="30">
    <source>
        <dbReference type="SAM" id="SignalP"/>
    </source>
</evidence>
<dbReference type="SMART" id="SM00380">
    <property type="entry name" value="AP2"/>
    <property type="match status" value="1"/>
</dbReference>
<keyword evidence="34" id="KW-1185">Reference proteome</keyword>
<evidence type="ECO:0000256" key="17">
    <source>
        <dbReference type="ARBA" id="ARBA00023015"/>
    </source>
</evidence>
<evidence type="ECO:0000256" key="1">
    <source>
        <dbReference type="ARBA" id="ARBA00004123"/>
    </source>
</evidence>
<keyword evidence="8" id="KW-0808">Transferase</keyword>
<dbReference type="FunFam" id="1.10.510.10:FF:000517">
    <property type="entry name" value="Putative receptor kinase Lecrk"/>
    <property type="match status" value="1"/>
</dbReference>
<evidence type="ECO:0000256" key="16">
    <source>
        <dbReference type="ARBA" id="ARBA00022989"/>
    </source>
</evidence>
<dbReference type="FunFam" id="3.30.730.10:FF:000005">
    <property type="entry name" value="ethylene-responsive transcription factor RAP2-11"/>
    <property type="match status" value="1"/>
</dbReference>
<dbReference type="InterPro" id="IPR001471">
    <property type="entry name" value="AP2/ERF_dom"/>
</dbReference>
<feature type="chain" id="PRO_5043988722" description="non-specific serine/threonine protein kinase" evidence="30">
    <location>
        <begin position="20"/>
        <end position="1170"/>
    </location>
</feature>
<dbReference type="CDD" id="cd06899">
    <property type="entry name" value="lectin_legume_LecRK_Arcelin_ConA"/>
    <property type="match status" value="1"/>
</dbReference>
<dbReference type="GO" id="GO:0004674">
    <property type="term" value="F:protein serine/threonine kinase activity"/>
    <property type="evidence" value="ECO:0007669"/>
    <property type="project" value="UniProtKB-KW"/>
</dbReference>
<keyword evidence="17" id="KW-0805">Transcription regulation</keyword>
<dbReference type="GO" id="GO:0005524">
    <property type="term" value="F:ATP binding"/>
    <property type="evidence" value="ECO:0007669"/>
    <property type="project" value="UniProtKB-UniRule"/>
</dbReference>
<protein>
    <recommendedName>
        <fullName evidence="5">non-specific serine/threonine protein kinase</fullName>
        <ecNumber evidence="5">2.7.11.1</ecNumber>
    </recommendedName>
</protein>
<dbReference type="CDD" id="cd14066">
    <property type="entry name" value="STKc_IRAK"/>
    <property type="match status" value="1"/>
</dbReference>
<dbReference type="InterPro" id="IPR000357">
    <property type="entry name" value="HEAT"/>
</dbReference>
<comment type="similarity">
    <text evidence="3">In the N-terminal section; belongs to the leguminous lectin family.</text>
</comment>
<evidence type="ECO:0000313" key="34">
    <source>
        <dbReference type="Proteomes" id="UP001054889"/>
    </source>
</evidence>
<keyword evidence="9 29" id="KW-0812">Transmembrane</keyword>
<dbReference type="InterPro" id="IPR001220">
    <property type="entry name" value="Legume_lectin_dom"/>
</dbReference>
<keyword evidence="14" id="KW-0418">Kinase</keyword>
<evidence type="ECO:0000256" key="11">
    <source>
        <dbReference type="ARBA" id="ARBA00022734"/>
    </source>
</evidence>
<dbReference type="PROSITE" id="PS00107">
    <property type="entry name" value="PROTEIN_KINASE_ATP"/>
    <property type="match status" value="1"/>
</dbReference>
<reference evidence="33" key="2">
    <citation type="submission" date="2021-12" db="EMBL/GenBank/DDBJ databases">
        <title>Resequencing data analysis of finger millet.</title>
        <authorList>
            <person name="Hatakeyama M."/>
            <person name="Aluri S."/>
            <person name="Balachadran M.T."/>
            <person name="Sivarajan S.R."/>
            <person name="Poveda L."/>
            <person name="Shimizu-Inatsugi R."/>
            <person name="Schlapbach R."/>
            <person name="Sreeman S.M."/>
            <person name="Shimizu K.K."/>
        </authorList>
    </citation>
    <scope>NUCLEOTIDE SEQUENCE</scope>
</reference>
<dbReference type="Pfam" id="PF00139">
    <property type="entry name" value="Lectin_legB"/>
    <property type="match status" value="1"/>
</dbReference>
<dbReference type="GO" id="GO:0003700">
    <property type="term" value="F:DNA-binding transcription factor activity"/>
    <property type="evidence" value="ECO:0007669"/>
    <property type="project" value="InterPro"/>
</dbReference>
<accession>A0AAV5DLW0</accession>
<dbReference type="Pfam" id="PF00847">
    <property type="entry name" value="AP2"/>
    <property type="match status" value="1"/>
</dbReference>
<evidence type="ECO:0000256" key="23">
    <source>
        <dbReference type="ARBA" id="ARBA00023242"/>
    </source>
</evidence>
<comment type="catalytic activity">
    <reaction evidence="26">
        <text>L-seryl-[protein] + ATP = O-phospho-L-seryl-[protein] + ADP + H(+)</text>
        <dbReference type="Rhea" id="RHEA:17989"/>
        <dbReference type="Rhea" id="RHEA-COMP:9863"/>
        <dbReference type="Rhea" id="RHEA-COMP:11604"/>
        <dbReference type="ChEBI" id="CHEBI:15378"/>
        <dbReference type="ChEBI" id="CHEBI:29999"/>
        <dbReference type="ChEBI" id="CHEBI:30616"/>
        <dbReference type="ChEBI" id="CHEBI:83421"/>
        <dbReference type="ChEBI" id="CHEBI:456216"/>
        <dbReference type="EC" id="2.7.11.1"/>
    </reaction>
    <physiologicalReaction direction="left-to-right" evidence="26">
        <dbReference type="Rhea" id="RHEA:17990"/>
    </physiologicalReaction>
</comment>
<dbReference type="Gene3D" id="1.10.510.10">
    <property type="entry name" value="Transferase(Phosphotransferase) domain 1"/>
    <property type="match status" value="1"/>
</dbReference>
<keyword evidence="15 27" id="KW-0067">ATP-binding</keyword>
<dbReference type="PROSITE" id="PS51032">
    <property type="entry name" value="AP2_ERF"/>
    <property type="match status" value="1"/>
</dbReference>
<dbReference type="GO" id="GO:0030246">
    <property type="term" value="F:carbohydrate binding"/>
    <property type="evidence" value="ECO:0007669"/>
    <property type="project" value="UniProtKB-KW"/>
</dbReference>
<dbReference type="Gene3D" id="1.25.10.10">
    <property type="entry name" value="Leucine-rich Repeat Variant"/>
    <property type="match status" value="1"/>
</dbReference>
<keyword evidence="22" id="KW-0325">Glycoprotein</keyword>
<evidence type="ECO:0000256" key="8">
    <source>
        <dbReference type="ARBA" id="ARBA00022679"/>
    </source>
</evidence>
<evidence type="ECO:0000256" key="22">
    <source>
        <dbReference type="ARBA" id="ARBA00023180"/>
    </source>
</evidence>
<evidence type="ECO:0000256" key="13">
    <source>
        <dbReference type="ARBA" id="ARBA00022741"/>
    </source>
</evidence>
<keyword evidence="21" id="KW-0675">Receptor</keyword>
<feature type="compositionally biased region" description="Basic residues" evidence="28">
    <location>
        <begin position="900"/>
        <end position="909"/>
    </location>
</feature>
<keyword evidence="10 30" id="KW-0732">Signal</keyword>
<evidence type="ECO:0000256" key="25">
    <source>
        <dbReference type="ARBA" id="ARBA00048659"/>
    </source>
</evidence>
<comment type="catalytic activity">
    <reaction evidence="25">
        <text>L-threonyl-[protein] + ATP = O-phospho-L-threonyl-[protein] + ADP + H(+)</text>
        <dbReference type="Rhea" id="RHEA:46608"/>
        <dbReference type="Rhea" id="RHEA-COMP:11060"/>
        <dbReference type="Rhea" id="RHEA-COMP:11605"/>
        <dbReference type="ChEBI" id="CHEBI:15378"/>
        <dbReference type="ChEBI" id="CHEBI:30013"/>
        <dbReference type="ChEBI" id="CHEBI:30616"/>
        <dbReference type="ChEBI" id="CHEBI:61977"/>
        <dbReference type="ChEBI" id="CHEBI:456216"/>
        <dbReference type="EC" id="2.7.11.1"/>
    </reaction>
    <physiologicalReaction direction="left-to-right" evidence="25">
        <dbReference type="Rhea" id="RHEA:46609"/>
    </physiologicalReaction>
</comment>
<keyword evidence="11" id="KW-0430">Lectin</keyword>
<dbReference type="AlphaFoldDB" id="A0AAV5DLW0"/>
<dbReference type="SUPFAM" id="SSF48371">
    <property type="entry name" value="ARM repeat"/>
    <property type="match status" value="1"/>
</dbReference>
<organism evidence="33 34">
    <name type="scientific">Eleusine coracana subsp. coracana</name>
    <dbReference type="NCBI Taxonomy" id="191504"/>
    <lineage>
        <taxon>Eukaryota</taxon>
        <taxon>Viridiplantae</taxon>
        <taxon>Streptophyta</taxon>
        <taxon>Embryophyta</taxon>
        <taxon>Tracheophyta</taxon>
        <taxon>Spermatophyta</taxon>
        <taxon>Magnoliopsida</taxon>
        <taxon>Liliopsida</taxon>
        <taxon>Poales</taxon>
        <taxon>Poaceae</taxon>
        <taxon>PACMAD clade</taxon>
        <taxon>Chloridoideae</taxon>
        <taxon>Cynodonteae</taxon>
        <taxon>Eleusininae</taxon>
        <taxon>Eleusine</taxon>
    </lineage>
</organism>
<dbReference type="InterPro" id="IPR000719">
    <property type="entry name" value="Prot_kinase_dom"/>
</dbReference>
<evidence type="ECO:0000256" key="4">
    <source>
        <dbReference type="ARBA" id="ARBA00010217"/>
    </source>
</evidence>
<dbReference type="InterPro" id="IPR036955">
    <property type="entry name" value="AP2/ERF_dom_sf"/>
</dbReference>
<dbReference type="PANTHER" id="PTHR27007">
    <property type="match status" value="1"/>
</dbReference>
<feature type="domain" description="AP2/ERF" evidence="32">
    <location>
        <begin position="914"/>
        <end position="971"/>
    </location>
</feature>
<evidence type="ECO:0000256" key="6">
    <source>
        <dbReference type="ARBA" id="ARBA00022475"/>
    </source>
</evidence>
<dbReference type="InterPro" id="IPR017441">
    <property type="entry name" value="Protein_kinase_ATP_BS"/>
</dbReference>
<keyword evidence="12" id="KW-0677">Repeat</keyword>
<evidence type="ECO:0000256" key="19">
    <source>
        <dbReference type="ARBA" id="ARBA00023136"/>
    </source>
</evidence>
<evidence type="ECO:0000256" key="20">
    <source>
        <dbReference type="ARBA" id="ARBA00023163"/>
    </source>
</evidence>
<feature type="binding site" evidence="27">
    <location>
        <position position="374"/>
    </location>
    <ligand>
        <name>ATP</name>
        <dbReference type="ChEBI" id="CHEBI:30616"/>
    </ligand>
</feature>
<evidence type="ECO:0000256" key="27">
    <source>
        <dbReference type="PROSITE-ProRule" id="PRU10141"/>
    </source>
</evidence>
<keyword evidence="16 29" id="KW-1133">Transmembrane helix</keyword>
<dbReference type="EMBL" id="BQKI01000018">
    <property type="protein sequence ID" value="GJN11258.1"/>
    <property type="molecule type" value="Genomic_DNA"/>
</dbReference>
<evidence type="ECO:0000256" key="12">
    <source>
        <dbReference type="ARBA" id="ARBA00022737"/>
    </source>
</evidence>
<comment type="similarity">
    <text evidence="24">Belongs to the AP2/ERF transcription factor family. ERF subfamily.</text>
</comment>
<dbReference type="PROSITE" id="PS00307">
    <property type="entry name" value="LECTIN_LEGUME_BETA"/>
    <property type="match status" value="1"/>
</dbReference>
<dbReference type="InterPro" id="IPR013320">
    <property type="entry name" value="ConA-like_dom_sf"/>
</dbReference>
<dbReference type="SUPFAM" id="SSF54171">
    <property type="entry name" value="DNA-binding domain"/>
    <property type="match status" value="1"/>
</dbReference>
<dbReference type="InterPro" id="IPR016177">
    <property type="entry name" value="DNA-bd_dom_sf"/>
</dbReference>
<dbReference type="InterPro" id="IPR016024">
    <property type="entry name" value="ARM-type_fold"/>
</dbReference>
<evidence type="ECO:0000313" key="33">
    <source>
        <dbReference type="EMBL" id="GJN11258.1"/>
    </source>
</evidence>
<dbReference type="Proteomes" id="UP001054889">
    <property type="component" value="Unassembled WGS sequence"/>
</dbReference>
<dbReference type="Gene3D" id="3.30.730.10">
    <property type="entry name" value="AP2/ERF domain"/>
    <property type="match status" value="1"/>
</dbReference>
<gene>
    <name evidence="33" type="primary">ga29436</name>
    <name evidence="33" type="ORF">PR202_ga29436</name>
</gene>
<dbReference type="GO" id="GO:0003677">
    <property type="term" value="F:DNA binding"/>
    <property type="evidence" value="ECO:0007669"/>
    <property type="project" value="UniProtKB-KW"/>
</dbReference>
<reference evidence="33" key="1">
    <citation type="journal article" date="2018" name="DNA Res.">
        <title>Multiple hybrid de novo genome assembly of finger millet, an orphan allotetraploid crop.</title>
        <authorList>
            <person name="Hatakeyama M."/>
            <person name="Aluri S."/>
            <person name="Balachadran M.T."/>
            <person name="Sivarajan S.R."/>
            <person name="Patrignani A."/>
            <person name="Gruter S."/>
            <person name="Poveda L."/>
            <person name="Shimizu-Inatsugi R."/>
            <person name="Baeten J."/>
            <person name="Francoijs K.J."/>
            <person name="Nataraja K.N."/>
            <person name="Reddy Y.A.N."/>
            <person name="Phadnis S."/>
            <person name="Ravikumar R.L."/>
            <person name="Schlapbach R."/>
            <person name="Sreeman S.M."/>
            <person name="Shimizu K.K."/>
        </authorList>
    </citation>
    <scope>NUCLEOTIDE SEQUENCE</scope>
</reference>
<evidence type="ECO:0000256" key="14">
    <source>
        <dbReference type="ARBA" id="ARBA00022777"/>
    </source>
</evidence>
<feature type="signal peptide" evidence="30">
    <location>
        <begin position="1"/>
        <end position="19"/>
    </location>
</feature>
<dbReference type="InterPro" id="IPR050528">
    <property type="entry name" value="L-type_Lectin-RKs"/>
</dbReference>
<dbReference type="SMART" id="SM00220">
    <property type="entry name" value="S_TKc"/>
    <property type="match status" value="1"/>
</dbReference>
<dbReference type="PROSITE" id="PS50011">
    <property type="entry name" value="PROTEIN_KINASE_DOM"/>
    <property type="match status" value="1"/>
</dbReference>
<dbReference type="InterPro" id="IPR008271">
    <property type="entry name" value="Ser/Thr_kinase_AS"/>
</dbReference>
<dbReference type="SUPFAM" id="SSF49899">
    <property type="entry name" value="Concanavalin A-like lectins/glucanases"/>
    <property type="match status" value="1"/>
</dbReference>
<dbReference type="FunFam" id="3.30.200.20:FF:000112">
    <property type="entry name" value="Lectin-domain containing receptor kinase A4.3"/>
    <property type="match status" value="1"/>
</dbReference>
<keyword evidence="23" id="KW-0539">Nucleus</keyword>
<dbReference type="SUPFAM" id="SSF56112">
    <property type="entry name" value="Protein kinase-like (PK-like)"/>
    <property type="match status" value="1"/>
</dbReference>
<keyword evidence="6" id="KW-1003">Cell membrane</keyword>
<dbReference type="PROSITE" id="PS00108">
    <property type="entry name" value="PROTEIN_KINASE_ST"/>
    <property type="match status" value="1"/>
</dbReference>
<evidence type="ECO:0000259" key="32">
    <source>
        <dbReference type="PROSITE" id="PS51032"/>
    </source>
</evidence>
<dbReference type="InterPro" id="IPR019825">
    <property type="entry name" value="Lectin_legB_Mn/Ca_BS"/>
</dbReference>
<dbReference type="GO" id="GO:1901001">
    <property type="term" value="P:negative regulation of response to salt stress"/>
    <property type="evidence" value="ECO:0007669"/>
    <property type="project" value="UniProtKB-ARBA"/>
</dbReference>
<feature type="compositionally biased region" description="Low complexity" evidence="28">
    <location>
        <begin position="998"/>
        <end position="1047"/>
    </location>
</feature>
<evidence type="ECO:0000256" key="15">
    <source>
        <dbReference type="ARBA" id="ARBA00022840"/>
    </source>
</evidence>
<dbReference type="InterPro" id="IPR011989">
    <property type="entry name" value="ARM-like"/>
</dbReference>
<name>A0AAV5DLW0_ELECO</name>
<sequence length="1170" mass="128594">MPAMIVSFILLLLLTHVSSSISDGEFIYPGFASAKLSLDGLAVVTPAGLLALTNATEQEKGHAFHPTPLPFMNKSAATARSFSTCFVFAIVSSHDGVSDHGLAFVVSPATNFSTAMSGQYLGLLNATNGTASNPILAVEFDTITNPEFRDINPNHVGVDVNSLISEQAQPAGYYDDAAGGALRELKLNDRKPMQAWVDYDGNARQLNVTMAPVKVPKPKRPLLSTPVNLSNIMADQMYIGFSSATGVVATHHYVLGWSFSFDGPAPPLDFSKLPVLPRLGPKPRSKVLDIVLPLASALLVAAVLAAVFFFLWRKRRYAELHEDWEHEFGPHRFSYKDLFHATDGFKDRNLLGVGGFGRVYKGLLPAAGLEIAVKRVSHDSRQGVKEFVAEVVSIGCLRHRNLVQLLGYCRRKGELLLVYDYMANGSLDKYLHDQHMPTLSWHTRYQIISGVAASLVYLHEDWEQVVIHRDVKASNVLLDGEMNGRLGDFGLARLYDHGTDPQTTHVVGAMGYLAPELVRTGKATPFTDVFAFGVFLLEVVCGRRPIYRDDCDSRVMLVDWVIEHHHNGSILDVVDPRIVGKFETEEVILVLKLGLMCAHPLPNERPSMRTVMQYLDSREPGKDKTAEERRIAICIFDDVAEQCRESALKYYDTYVPFLLEASNDENSDVRQAAVYGVGVCAEFGGHVFRPLVGEALSKLNNVIRHSEARHPNNIMAYDNAVSALGKICQFHRDGIDVTQVVPAWLGCLPIKDDKIEAKVVHEQLCSMVERSDADILGPHNQYLPKIASIFAEVLCNGKELVTDETYNRMQRCKGKSLLSVELNIRCISFESFPTTKQSKHSTPVFLSRSLSATKPIAQAKKAQMELHFQAQPPAAVSFQAEDYLYYYYQQEAAAAAAKPGKPRGRKKGSNNHSKFVGVRQRPSGRWVAEIKDTTQKIRMWLGTFETAEAAAKAYDEAARLLRGADTRTNFAPRISPDCPLAVRIRGLLHHKKVKKQARSSASSTAGASKLIKASSSPNPTPATSDSNSSDSNSGCGGSSSTSSSSLSCDDAVKRAGAVVDAGEVYRPEFAPLVAEEFDSWMFESEFGQFPALDVFPAAVDSAVQAAPALEEEPPRPAAAQGEMAAEFERIKVERRISASLYAMNGLQEYFDRVFDASACDSLWDLSPLCH</sequence>
<comment type="subcellular location">
    <subcellularLocation>
        <location evidence="2">Cell membrane</location>
        <topology evidence="2">Single-pass type I membrane protein</topology>
    </subcellularLocation>
    <subcellularLocation>
        <location evidence="1">Nucleus</location>
    </subcellularLocation>
</comment>
<feature type="transmembrane region" description="Helical" evidence="29">
    <location>
        <begin position="290"/>
        <end position="312"/>
    </location>
</feature>
<evidence type="ECO:0000256" key="5">
    <source>
        <dbReference type="ARBA" id="ARBA00012513"/>
    </source>
</evidence>
<keyword evidence="13 27" id="KW-0547">Nucleotide-binding</keyword>
<feature type="region of interest" description="Disordered" evidence="28">
    <location>
        <begin position="897"/>
        <end position="918"/>
    </location>
</feature>
<dbReference type="Pfam" id="PF00069">
    <property type="entry name" value="Pkinase"/>
    <property type="match status" value="1"/>
</dbReference>
<keyword evidence="19 29" id="KW-0472">Membrane</keyword>
<evidence type="ECO:0000256" key="26">
    <source>
        <dbReference type="ARBA" id="ARBA00048977"/>
    </source>
</evidence>
<feature type="region of interest" description="Disordered" evidence="28">
    <location>
        <begin position="991"/>
        <end position="1047"/>
    </location>
</feature>
<dbReference type="Gene3D" id="2.60.120.200">
    <property type="match status" value="1"/>
</dbReference>
<keyword evidence="7" id="KW-0723">Serine/threonine-protein kinase</keyword>
<evidence type="ECO:0000256" key="28">
    <source>
        <dbReference type="SAM" id="MobiDB-lite"/>
    </source>
</evidence>
<keyword evidence="20" id="KW-0804">Transcription</keyword>
<evidence type="ECO:0000256" key="9">
    <source>
        <dbReference type="ARBA" id="ARBA00022692"/>
    </source>
</evidence>
<dbReference type="CDD" id="cd00018">
    <property type="entry name" value="AP2"/>
    <property type="match status" value="1"/>
</dbReference>
<evidence type="ECO:0000256" key="18">
    <source>
        <dbReference type="ARBA" id="ARBA00023125"/>
    </source>
</evidence>
<dbReference type="Pfam" id="PF02985">
    <property type="entry name" value="HEAT"/>
    <property type="match status" value="1"/>
</dbReference>
<evidence type="ECO:0000256" key="10">
    <source>
        <dbReference type="ARBA" id="ARBA00022729"/>
    </source>
</evidence>
<evidence type="ECO:0000259" key="31">
    <source>
        <dbReference type="PROSITE" id="PS50011"/>
    </source>
</evidence>
<keyword evidence="18" id="KW-0238">DNA-binding</keyword>
<feature type="domain" description="Protein kinase" evidence="31">
    <location>
        <begin position="345"/>
        <end position="615"/>
    </location>
</feature>
<evidence type="ECO:0000256" key="21">
    <source>
        <dbReference type="ARBA" id="ARBA00023170"/>
    </source>
</evidence>
<evidence type="ECO:0000256" key="24">
    <source>
        <dbReference type="ARBA" id="ARBA00024343"/>
    </source>
</evidence>
<comment type="similarity">
    <text evidence="4">In the C-terminal section; belongs to the protein kinase superfamily. Ser/Thr protein kinase family.</text>
</comment>
<evidence type="ECO:0000256" key="29">
    <source>
        <dbReference type="SAM" id="Phobius"/>
    </source>
</evidence>
<dbReference type="GO" id="GO:0005886">
    <property type="term" value="C:plasma membrane"/>
    <property type="evidence" value="ECO:0007669"/>
    <property type="project" value="UniProtKB-SubCell"/>
</dbReference>
<comment type="caution">
    <text evidence="33">The sequence shown here is derived from an EMBL/GenBank/DDBJ whole genome shotgun (WGS) entry which is preliminary data.</text>
</comment>
<evidence type="ECO:0000256" key="7">
    <source>
        <dbReference type="ARBA" id="ARBA00022527"/>
    </source>
</evidence>
<dbReference type="EC" id="2.7.11.1" evidence="5"/>
<dbReference type="FunFam" id="2.60.120.200:FF:000051">
    <property type="entry name" value="L-type lectin-domain containing receptor kinase V.9"/>
    <property type="match status" value="1"/>
</dbReference>
<evidence type="ECO:0000256" key="3">
    <source>
        <dbReference type="ARBA" id="ARBA00008536"/>
    </source>
</evidence>
<evidence type="ECO:0000256" key="2">
    <source>
        <dbReference type="ARBA" id="ARBA00004251"/>
    </source>
</evidence>